<dbReference type="Proteomes" id="UP000654913">
    <property type="component" value="Chromosome 1"/>
</dbReference>
<dbReference type="PROSITE" id="PS50297">
    <property type="entry name" value="ANK_REP_REGION"/>
    <property type="match status" value="2"/>
</dbReference>
<evidence type="ECO:0000256" key="2">
    <source>
        <dbReference type="ARBA" id="ARBA00023043"/>
    </source>
</evidence>
<dbReference type="SUPFAM" id="SSF48403">
    <property type="entry name" value="Ankyrin repeat"/>
    <property type="match status" value="1"/>
</dbReference>
<gene>
    <name evidence="4" type="ORF">APUU_12277A</name>
</gene>
<dbReference type="InterPro" id="IPR036770">
    <property type="entry name" value="Ankyrin_rpt-contain_sf"/>
</dbReference>
<keyword evidence="1" id="KW-0677">Repeat</keyword>
<dbReference type="Pfam" id="PF12796">
    <property type="entry name" value="Ank_2"/>
    <property type="match status" value="2"/>
</dbReference>
<keyword evidence="2 3" id="KW-0040">ANK repeat</keyword>
<dbReference type="OrthoDB" id="341259at2759"/>
<sequence length="346" mass="38111">MSKATMKSCALPFDVQYLILRELSQRTQSQLSESDWQSIVNALCVCRRWYDCMRRLLIQNHPASTLLEVCKPAGKFALEQLAADYTTRENTTTSSWTPTTYSARLYQRQAKVADSNVGDVLVEDIRNCMCVAVLLGDVDCLTTALKTGVDPRDCFRPYIITGGHIPVLEFLLDGGYININTQPNGTSLLADAVLNEKADVVSFLLARGADINIRLTGDSETSLSPVSYAASRDNLEILKILLSHGADIEDPEANHRPIWWAIFHRNLDMARLFIENGANLSPEMPGAWPLCEAASTGHAGMVRLMLEAGGMPQDASDVVHLYYEVVICPNPEIDGIFGVDLASIES</sequence>
<dbReference type="PANTHER" id="PTHR24198:SF165">
    <property type="entry name" value="ANKYRIN REPEAT-CONTAINING PROTEIN-RELATED"/>
    <property type="match status" value="1"/>
</dbReference>
<dbReference type="Gene3D" id="1.25.40.20">
    <property type="entry name" value="Ankyrin repeat-containing domain"/>
    <property type="match status" value="1"/>
</dbReference>
<evidence type="ECO:0000256" key="3">
    <source>
        <dbReference type="PROSITE-ProRule" id="PRU00023"/>
    </source>
</evidence>
<proteinExistence type="predicted"/>
<evidence type="ECO:0000313" key="4">
    <source>
        <dbReference type="EMBL" id="BCS19449.1"/>
    </source>
</evidence>
<dbReference type="KEGG" id="apuu:APUU_12277A"/>
<reference evidence="4" key="2">
    <citation type="submission" date="2021-02" db="EMBL/GenBank/DDBJ databases">
        <title>Aspergillus puulaauensis MK2 genome sequence.</title>
        <authorList>
            <person name="Futagami T."/>
            <person name="Mori K."/>
            <person name="Kadooka C."/>
            <person name="Tanaka T."/>
        </authorList>
    </citation>
    <scope>NUCLEOTIDE SEQUENCE</scope>
    <source>
        <strain evidence="4">MK2</strain>
    </source>
</reference>
<reference evidence="4" key="1">
    <citation type="submission" date="2021-01" db="EMBL/GenBank/DDBJ databases">
        <authorList>
            <consortium name="Aspergillus puulaauensis MK2 genome sequencing consortium"/>
            <person name="Kazuki M."/>
            <person name="Futagami T."/>
        </authorList>
    </citation>
    <scope>NUCLEOTIDE SEQUENCE</scope>
    <source>
        <strain evidence="4">MK2</strain>
    </source>
</reference>
<feature type="repeat" description="ANK" evidence="3">
    <location>
        <begin position="184"/>
        <end position="216"/>
    </location>
</feature>
<protein>
    <recommendedName>
        <fullName evidence="6">Ankyrin repeat-containing domain protein</fullName>
    </recommendedName>
</protein>
<name>A0A7R8AHA5_9EURO</name>
<dbReference type="EMBL" id="AP024443">
    <property type="protein sequence ID" value="BCS19449.1"/>
    <property type="molecule type" value="Genomic_DNA"/>
</dbReference>
<dbReference type="AlphaFoldDB" id="A0A7R8AHA5"/>
<dbReference type="InterPro" id="IPR002110">
    <property type="entry name" value="Ankyrin_rpt"/>
</dbReference>
<evidence type="ECO:0000313" key="5">
    <source>
        <dbReference type="Proteomes" id="UP000654913"/>
    </source>
</evidence>
<dbReference type="SMART" id="SM00248">
    <property type="entry name" value="ANK"/>
    <property type="match status" value="5"/>
</dbReference>
<dbReference type="RefSeq" id="XP_041551643.1">
    <property type="nucleotide sequence ID" value="XM_041698460.1"/>
</dbReference>
<keyword evidence="5" id="KW-1185">Reference proteome</keyword>
<evidence type="ECO:0008006" key="6">
    <source>
        <dbReference type="Google" id="ProtNLM"/>
    </source>
</evidence>
<evidence type="ECO:0000256" key="1">
    <source>
        <dbReference type="ARBA" id="ARBA00022737"/>
    </source>
</evidence>
<accession>A0A7R8AHA5</accession>
<feature type="repeat" description="ANK" evidence="3">
    <location>
        <begin position="221"/>
        <end position="253"/>
    </location>
</feature>
<dbReference type="PROSITE" id="PS50088">
    <property type="entry name" value="ANK_REPEAT"/>
    <property type="match status" value="2"/>
</dbReference>
<dbReference type="GeneID" id="64969454"/>
<dbReference type="PANTHER" id="PTHR24198">
    <property type="entry name" value="ANKYRIN REPEAT AND PROTEIN KINASE DOMAIN-CONTAINING PROTEIN"/>
    <property type="match status" value="1"/>
</dbReference>
<organism evidence="4 5">
    <name type="scientific">Aspergillus puulaauensis</name>
    <dbReference type="NCBI Taxonomy" id="1220207"/>
    <lineage>
        <taxon>Eukaryota</taxon>
        <taxon>Fungi</taxon>
        <taxon>Dikarya</taxon>
        <taxon>Ascomycota</taxon>
        <taxon>Pezizomycotina</taxon>
        <taxon>Eurotiomycetes</taxon>
        <taxon>Eurotiomycetidae</taxon>
        <taxon>Eurotiales</taxon>
        <taxon>Aspergillaceae</taxon>
        <taxon>Aspergillus</taxon>
    </lineage>
</organism>